<dbReference type="OrthoDB" id="9779889at2"/>
<evidence type="ECO:0000313" key="2">
    <source>
        <dbReference type="EMBL" id="PSJ03569.1"/>
    </source>
</evidence>
<evidence type="ECO:0000259" key="1">
    <source>
        <dbReference type="PROSITE" id="PS50076"/>
    </source>
</evidence>
<dbReference type="CDD" id="cd06257">
    <property type="entry name" value="DnaJ"/>
    <property type="match status" value="1"/>
</dbReference>
<dbReference type="GO" id="GO:0042026">
    <property type="term" value="P:protein refolding"/>
    <property type="evidence" value="ECO:0007669"/>
    <property type="project" value="TreeGrafter"/>
</dbReference>
<dbReference type="PANTHER" id="PTHR43096:SF43">
    <property type="entry name" value="ASSOCIATED DNAJ CHAPERONE, PUTATIVE (AFU_ORTHOLOGUE AFUA_7G02090)-RELATED"/>
    <property type="match status" value="1"/>
</dbReference>
<gene>
    <name evidence="2" type="ORF">C7K55_12540</name>
</gene>
<proteinExistence type="predicted"/>
<feature type="domain" description="J" evidence="1">
    <location>
        <begin position="9"/>
        <end position="70"/>
    </location>
</feature>
<dbReference type="Proteomes" id="UP000243002">
    <property type="component" value="Unassembled WGS sequence"/>
</dbReference>
<name>A0A2P7MQS2_9CYAN</name>
<reference evidence="2 3" key="1">
    <citation type="journal article" date="2018" name="Environ. Microbiol.">
        <title>Ecological and genomic features of two widespread freshwater picocyanobacteria.</title>
        <authorList>
            <person name="Cabello-Yeves P.J."/>
            <person name="Picazo A."/>
            <person name="Camacho A."/>
            <person name="Callieri C."/>
            <person name="Rosselli R."/>
            <person name="Roda-Garcia J.J."/>
            <person name="Coutinho F.H."/>
            <person name="Rodriguez-Valera F."/>
        </authorList>
    </citation>
    <scope>NUCLEOTIDE SEQUENCE [LARGE SCALE GENOMIC DNA]</scope>
    <source>
        <strain evidence="2 3">Tous</strain>
    </source>
</reference>
<dbReference type="GO" id="GO:0051082">
    <property type="term" value="F:unfolded protein binding"/>
    <property type="evidence" value="ECO:0007669"/>
    <property type="project" value="TreeGrafter"/>
</dbReference>
<dbReference type="PANTHER" id="PTHR43096">
    <property type="entry name" value="DNAJ HOMOLOG 1, MITOCHONDRIAL-RELATED"/>
    <property type="match status" value="1"/>
</dbReference>
<sequence>MAAAEPTADPYRVLGVSPTASGAEIKAAYRALVKQHHPDAGGDDRTILALNAAWEVLRDADRRRRYDLTAPTSLDPAGASFSVKRARAQSTRSAATDAVLQQWLQQVYAPIDRLLAQVINPFPAQLKALSADPYDDTLMESFCAFLEQGQARIDKVELIYRSQVCPPGGQAFALDLYHCLSLVNDALTELERYTMGYVDSYLHDGRELLKQARLRRQSLQSQRRELAG</sequence>
<dbReference type="PROSITE" id="PS50076">
    <property type="entry name" value="DNAJ_2"/>
    <property type="match status" value="1"/>
</dbReference>
<dbReference type="Gene3D" id="1.10.287.110">
    <property type="entry name" value="DnaJ domain"/>
    <property type="match status" value="1"/>
</dbReference>
<comment type="caution">
    <text evidence="2">The sequence shown here is derived from an EMBL/GenBank/DDBJ whole genome shotgun (WGS) entry which is preliminary data.</text>
</comment>
<organism evidence="2 3">
    <name type="scientific">Cyanobium usitatum str. Tous</name>
    <dbReference type="NCBI Taxonomy" id="2116684"/>
    <lineage>
        <taxon>Bacteria</taxon>
        <taxon>Bacillati</taxon>
        <taxon>Cyanobacteriota</taxon>
        <taxon>Cyanophyceae</taxon>
        <taxon>Synechococcales</taxon>
        <taxon>Prochlorococcaceae</taxon>
        <taxon>Cyanobium</taxon>
    </lineage>
</organism>
<dbReference type="AlphaFoldDB" id="A0A2P7MQS2"/>
<keyword evidence="3" id="KW-1185">Reference proteome</keyword>
<dbReference type="EMBL" id="PXXO01000020">
    <property type="protein sequence ID" value="PSJ03569.1"/>
    <property type="molecule type" value="Genomic_DNA"/>
</dbReference>
<dbReference type="SUPFAM" id="SSF46565">
    <property type="entry name" value="Chaperone J-domain"/>
    <property type="match status" value="1"/>
</dbReference>
<evidence type="ECO:0000313" key="3">
    <source>
        <dbReference type="Proteomes" id="UP000243002"/>
    </source>
</evidence>
<dbReference type="GO" id="GO:0005737">
    <property type="term" value="C:cytoplasm"/>
    <property type="evidence" value="ECO:0007669"/>
    <property type="project" value="TreeGrafter"/>
</dbReference>
<dbReference type="Pfam" id="PF00226">
    <property type="entry name" value="DnaJ"/>
    <property type="match status" value="1"/>
</dbReference>
<dbReference type="SMART" id="SM00271">
    <property type="entry name" value="DnaJ"/>
    <property type="match status" value="1"/>
</dbReference>
<protein>
    <submittedName>
        <fullName evidence="2">Molecular chaperone DnaJ</fullName>
    </submittedName>
</protein>
<dbReference type="PRINTS" id="PR00625">
    <property type="entry name" value="JDOMAIN"/>
</dbReference>
<accession>A0A2P7MQS2</accession>
<dbReference type="InterPro" id="IPR036869">
    <property type="entry name" value="J_dom_sf"/>
</dbReference>
<dbReference type="InterPro" id="IPR001623">
    <property type="entry name" value="DnaJ_domain"/>
</dbReference>